<name>A0A5N5GV19_9ROSA</name>
<comment type="caution">
    <text evidence="1">The sequence shown here is derived from an EMBL/GenBank/DDBJ whole genome shotgun (WGS) entry which is preliminary data.</text>
</comment>
<evidence type="ECO:0000313" key="2">
    <source>
        <dbReference type="Proteomes" id="UP000327157"/>
    </source>
</evidence>
<dbReference type="CDD" id="cd00303">
    <property type="entry name" value="retropepsin_like"/>
    <property type="match status" value="1"/>
</dbReference>
<reference evidence="1 2" key="3">
    <citation type="submission" date="2019-11" db="EMBL/GenBank/DDBJ databases">
        <title>A de novo genome assembly of a pear dwarfing rootstock.</title>
        <authorList>
            <person name="Wang F."/>
            <person name="Wang J."/>
            <person name="Li S."/>
            <person name="Zhang Y."/>
            <person name="Fang M."/>
            <person name="Ma L."/>
            <person name="Zhao Y."/>
            <person name="Jiang S."/>
        </authorList>
    </citation>
    <scope>NUCLEOTIDE SEQUENCE [LARGE SCALE GENOMIC DNA]</scope>
    <source>
        <strain evidence="1">S2</strain>
        <tissue evidence="1">Leaf</tissue>
    </source>
</reference>
<dbReference type="AlphaFoldDB" id="A0A5N5GV19"/>
<keyword evidence="2" id="KW-1185">Reference proteome</keyword>
<sequence>MNSNYNRQDFGQNYNHQTRQPFLKMDFPRFVEGDDPMGWIYRAEHYFEFFNTEDSKKVKLASFHMEEETLQLFQWANYESLVKLRQIGTLNDYVIEFWHLANRTREISQALLKFGFLFSEDVDNEELEITACALYGIPAPPTIKIMKVNGFIKNCHVTILIDSGSSHNFVDLDLVKWVKGNLNTGYTFNVKIANGGKV</sequence>
<organism evidence="1 2">
    <name type="scientific">Pyrus ussuriensis x Pyrus communis</name>
    <dbReference type="NCBI Taxonomy" id="2448454"/>
    <lineage>
        <taxon>Eukaryota</taxon>
        <taxon>Viridiplantae</taxon>
        <taxon>Streptophyta</taxon>
        <taxon>Embryophyta</taxon>
        <taxon>Tracheophyta</taxon>
        <taxon>Spermatophyta</taxon>
        <taxon>Magnoliopsida</taxon>
        <taxon>eudicotyledons</taxon>
        <taxon>Gunneridae</taxon>
        <taxon>Pentapetalae</taxon>
        <taxon>rosids</taxon>
        <taxon>fabids</taxon>
        <taxon>Rosales</taxon>
        <taxon>Rosaceae</taxon>
        <taxon>Amygdaloideae</taxon>
        <taxon>Maleae</taxon>
        <taxon>Pyrus</taxon>
    </lineage>
</organism>
<protein>
    <recommendedName>
        <fullName evidence="3">Retrotransposon gag domain-containing protein</fullName>
    </recommendedName>
</protein>
<accession>A0A5N5GV19</accession>
<dbReference type="OrthoDB" id="2013610at2759"/>
<proteinExistence type="predicted"/>
<dbReference type="EMBL" id="SMOL01000401">
    <property type="protein sequence ID" value="KAB2619455.1"/>
    <property type="molecule type" value="Genomic_DNA"/>
</dbReference>
<gene>
    <name evidence="1" type="ORF">D8674_015324</name>
</gene>
<dbReference type="Proteomes" id="UP000327157">
    <property type="component" value="Chromosome 15"/>
</dbReference>
<evidence type="ECO:0008006" key="3">
    <source>
        <dbReference type="Google" id="ProtNLM"/>
    </source>
</evidence>
<reference evidence="1 2" key="1">
    <citation type="submission" date="2019-09" db="EMBL/GenBank/DDBJ databases">
        <authorList>
            <person name="Ou C."/>
        </authorList>
    </citation>
    <scope>NUCLEOTIDE SEQUENCE [LARGE SCALE GENOMIC DNA]</scope>
    <source>
        <strain evidence="1">S2</strain>
        <tissue evidence="1">Leaf</tissue>
    </source>
</reference>
<evidence type="ECO:0000313" key="1">
    <source>
        <dbReference type="EMBL" id="KAB2619455.1"/>
    </source>
</evidence>
<reference evidence="2" key="2">
    <citation type="submission" date="2019-10" db="EMBL/GenBank/DDBJ databases">
        <title>A de novo genome assembly of a pear dwarfing rootstock.</title>
        <authorList>
            <person name="Wang F."/>
            <person name="Wang J."/>
            <person name="Li S."/>
            <person name="Zhang Y."/>
            <person name="Fang M."/>
            <person name="Ma L."/>
            <person name="Zhao Y."/>
            <person name="Jiang S."/>
        </authorList>
    </citation>
    <scope>NUCLEOTIDE SEQUENCE [LARGE SCALE GENOMIC DNA]</scope>
</reference>